<protein>
    <submittedName>
        <fullName evidence="1">Heptaprenyl diphosphate synthase component 1</fullName>
    </submittedName>
</protein>
<dbReference type="Gene3D" id="1.20.120.1450">
    <property type="match status" value="1"/>
</dbReference>
<keyword evidence="2" id="KW-1185">Reference proteome</keyword>
<gene>
    <name evidence="1" type="ORF">WDJ61_11125</name>
</gene>
<dbReference type="Pfam" id="PF07307">
    <property type="entry name" value="HEPPP_synt_1"/>
    <property type="match status" value="1"/>
</dbReference>
<dbReference type="RefSeq" id="WP_338749691.1">
    <property type="nucleotide sequence ID" value="NZ_CP147404.1"/>
</dbReference>
<evidence type="ECO:0000313" key="2">
    <source>
        <dbReference type="Proteomes" id="UP001387364"/>
    </source>
</evidence>
<dbReference type="EMBL" id="CP147404">
    <property type="protein sequence ID" value="WXB91819.1"/>
    <property type="molecule type" value="Genomic_DNA"/>
</dbReference>
<dbReference type="Proteomes" id="UP001387364">
    <property type="component" value="Chromosome"/>
</dbReference>
<accession>A0ABZ2N2M7</accession>
<proteinExistence type="predicted"/>
<sequence>MNEWLEQKSLIEQEVQYKLSYPYLRKYIDKPDIDETRLMILMFPFNIECLSTSETKQYITTATLIQIALDTHEKVTASSSDILKEQQLTVLAGDYFSGLYYQILADLNDVHMIRTLADAVKSINENKIALYQNERYSVEAIMDSVYKIETEIVERFYRFFNVQHLFSGVSHLLFVKRLLKEKEAFLSGEKVIIMDSLKQVRFPEVEGALSMEQQQSLFDICEEYIMKARTAVEQMLSAGFVHEPILHLFEKMSAEFFGNKTYVEEG</sequence>
<evidence type="ECO:0000313" key="1">
    <source>
        <dbReference type="EMBL" id="WXB91819.1"/>
    </source>
</evidence>
<name>A0ABZ2N2M7_9BACI</name>
<organism evidence="1 2">
    <name type="scientific">Bacillus kandeliae</name>
    <dbReference type="NCBI Taxonomy" id="3129297"/>
    <lineage>
        <taxon>Bacteria</taxon>
        <taxon>Bacillati</taxon>
        <taxon>Bacillota</taxon>
        <taxon>Bacilli</taxon>
        <taxon>Bacillales</taxon>
        <taxon>Bacillaceae</taxon>
        <taxon>Bacillus</taxon>
    </lineage>
</organism>
<dbReference type="InterPro" id="IPR009920">
    <property type="entry name" value="HEPPP_synth_su1"/>
</dbReference>
<reference evidence="1 2" key="1">
    <citation type="submission" date="2024-02" db="EMBL/GenBank/DDBJ databases">
        <title>Seven novel Bacillus-like species.</title>
        <authorList>
            <person name="Liu G."/>
        </authorList>
    </citation>
    <scope>NUCLEOTIDE SEQUENCE [LARGE SCALE GENOMIC DNA]</scope>
    <source>
        <strain evidence="1 2">FJAT-52991</strain>
    </source>
</reference>